<organism evidence="2 3">
    <name type="scientific">Pythium insidiosum</name>
    <name type="common">Pythiosis disease agent</name>
    <dbReference type="NCBI Taxonomy" id="114742"/>
    <lineage>
        <taxon>Eukaryota</taxon>
        <taxon>Sar</taxon>
        <taxon>Stramenopiles</taxon>
        <taxon>Oomycota</taxon>
        <taxon>Peronosporomycetes</taxon>
        <taxon>Pythiales</taxon>
        <taxon>Pythiaceae</taxon>
        <taxon>Pythium</taxon>
    </lineage>
</organism>
<evidence type="ECO:0000256" key="1">
    <source>
        <dbReference type="SAM" id="MobiDB-lite"/>
    </source>
</evidence>
<evidence type="ECO:0000313" key="2">
    <source>
        <dbReference type="EMBL" id="KAJ0389635.1"/>
    </source>
</evidence>
<reference evidence="2" key="1">
    <citation type="submission" date="2021-12" db="EMBL/GenBank/DDBJ databases">
        <title>Prjna785345.</title>
        <authorList>
            <person name="Rujirawat T."/>
            <person name="Krajaejun T."/>
        </authorList>
    </citation>
    <scope>NUCLEOTIDE SEQUENCE</scope>
    <source>
        <strain evidence="2">Pi057C3</strain>
    </source>
</reference>
<feature type="compositionally biased region" description="Basic and acidic residues" evidence="1">
    <location>
        <begin position="149"/>
        <end position="163"/>
    </location>
</feature>
<sequence length="192" mass="21306">MKDPALILWAIVGVFNTAGYSVTIRDREAILKYGKEALASAGQAVYDLFLRHQMQRKIEQAMTKAAGGLADEDEVRRVAEQYIGKSKAEVTRMQEDIYLKDSIISGLERYVQELADERDAAIKQKALLAAPNGVRHLKATADMPNEYDSEARPTHSRRPDAKMEGGGTKMKQEAPPTPFSSGDYLADIYDVV</sequence>
<dbReference type="EMBL" id="JAKCXM010003395">
    <property type="protein sequence ID" value="KAJ0389635.1"/>
    <property type="molecule type" value="Genomic_DNA"/>
</dbReference>
<gene>
    <name evidence="2" type="ORF">P43SY_010204</name>
</gene>
<feature type="region of interest" description="Disordered" evidence="1">
    <location>
        <begin position="141"/>
        <end position="181"/>
    </location>
</feature>
<accession>A0AAD5L4X5</accession>
<dbReference type="Proteomes" id="UP001209570">
    <property type="component" value="Unassembled WGS sequence"/>
</dbReference>
<proteinExistence type="predicted"/>
<keyword evidence="3" id="KW-1185">Reference proteome</keyword>
<evidence type="ECO:0000313" key="3">
    <source>
        <dbReference type="Proteomes" id="UP001209570"/>
    </source>
</evidence>
<protein>
    <submittedName>
        <fullName evidence="2">Uncharacterized protein</fullName>
    </submittedName>
</protein>
<dbReference type="AlphaFoldDB" id="A0AAD5L4X5"/>
<comment type="caution">
    <text evidence="2">The sequence shown here is derived from an EMBL/GenBank/DDBJ whole genome shotgun (WGS) entry which is preliminary data.</text>
</comment>
<name>A0AAD5L4X5_PYTIN</name>